<comment type="caution">
    <text evidence="2">The sequence shown here is derived from an EMBL/GenBank/DDBJ whole genome shotgun (WGS) entry which is preliminary data.</text>
</comment>
<dbReference type="Proteomes" id="UP000318380">
    <property type="component" value="Unassembled WGS sequence"/>
</dbReference>
<dbReference type="AlphaFoldDB" id="A0A561BST4"/>
<dbReference type="OrthoDB" id="3829963at2"/>
<keyword evidence="1" id="KW-1133">Transmembrane helix</keyword>
<evidence type="ECO:0000313" key="3">
    <source>
        <dbReference type="Proteomes" id="UP000318380"/>
    </source>
</evidence>
<feature type="transmembrane region" description="Helical" evidence="1">
    <location>
        <begin position="6"/>
        <end position="28"/>
    </location>
</feature>
<proteinExistence type="predicted"/>
<accession>A0A561BST4</accession>
<gene>
    <name evidence="2" type="ORF">FB561_3068</name>
</gene>
<keyword evidence="1" id="KW-0472">Membrane</keyword>
<feature type="transmembrane region" description="Helical" evidence="1">
    <location>
        <begin position="80"/>
        <end position="101"/>
    </location>
</feature>
<dbReference type="EMBL" id="VIVK01000001">
    <property type="protein sequence ID" value="TWD81944.1"/>
    <property type="molecule type" value="Genomic_DNA"/>
</dbReference>
<dbReference type="RefSeq" id="WP_145807193.1">
    <property type="nucleotide sequence ID" value="NZ_VIVK01000001.1"/>
</dbReference>
<evidence type="ECO:0000313" key="2">
    <source>
        <dbReference type="EMBL" id="TWD81944.1"/>
    </source>
</evidence>
<reference evidence="2 3" key="1">
    <citation type="submission" date="2019-06" db="EMBL/GenBank/DDBJ databases">
        <title>Sequencing the genomes of 1000 actinobacteria strains.</title>
        <authorList>
            <person name="Klenk H.-P."/>
        </authorList>
    </citation>
    <scope>NUCLEOTIDE SEQUENCE [LARGE SCALE GENOMIC DNA]</scope>
    <source>
        <strain evidence="2 3">DSM 24683</strain>
    </source>
</reference>
<name>A0A561BST4_9ACTN</name>
<evidence type="ECO:0000256" key="1">
    <source>
        <dbReference type="SAM" id="Phobius"/>
    </source>
</evidence>
<keyword evidence="1" id="KW-0812">Transmembrane</keyword>
<sequence length="143" mass="15552">MAPRLSWPGLVAYLGIAGVMAVQGVRIVRYDEVWVGGNRWAAGALLVIVALTALLFVVGAMTRTPLVGDDTRVLGRRGGLAVIALTLLGLAIVVVSGLDAFKVWPSWMAIFVPYGVRKYEDAYREGVEEGRLVAEALREERER</sequence>
<feature type="transmembrane region" description="Helical" evidence="1">
    <location>
        <begin position="40"/>
        <end position="60"/>
    </location>
</feature>
<organism evidence="2 3">
    <name type="scientific">Kribbella amoyensis</name>
    <dbReference type="NCBI Taxonomy" id="996641"/>
    <lineage>
        <taxon>Bacteria</taxon>
        <taxon>Bacillati</taxon>
        <taxon>Actinomycetota</taxon>
        <taxon>Actinomycetes</taxon>
        <taxon>Propionibacteriales</taxon>
        <taxon>Kribbellaceae</taxon>
        <taxon>Kribbella</taxon>
    </lineage>
</organism>
<protein>
    <submittedName>
        <fullName evidence="2">Uncharacterized protein</fullName>
    </submittedName>
</protein>
<keyword evidence="3" id="KW-1185">Reference proteome</keyword>